<dbReference type="EMBL" id="MU839841">
    <property type="protein sequence ID" value="KAK1751799.1"/>
    <property type="molecule type" value="Genomic_DNA"/>
</dbReference>
<evidence type="ECO:0000256" key="4">
    <source>
        <dbReference type="ARBA" id="ARBA00022692"/>
    </source>
</evidence>
<accession>A0AAJ0F863</accession>
<keyword evidence="12" id="KW-1185">Reference proteome</keyword>
<dbReference type="GO" id="GO:1903425">
    <property type="term" value="F:fluoride transmembrane transporter activity"/>
    <property type="evidence" value="ECO:0007669"/>
    <property type="project" value="TreeGrafter"/>
</dbReference>
<feature type="transmembrane region" description="Helical" evidence="10">
    <location>
        <begin position="352"/>
        <end position="372"/>
    </location>
</feature>
<evidence type="ECO:0000256" key="5">
    <source>
        <dbReference type="ARBA" id="ARBA00022989"/>
    </source>
</evidence>
<name>A0AAJ0F863_9PEZI</name>
<feature type="region of interest" description="Disordered" evidence="9">
    <location>
        <begin position="199"/>
        <end position="224"/>
    </location>
</feature>
<evidence type="ECO:0000313" key="11">
    <source>
        <dbReference type="EMBL" id="KAK1751799.1"/>
    </source>
</evidence>
<evidence type="ECO:0000256" key="1">
    <source>
        <dbReference type="ARBA" id="ARBA00002598"/>
    </source>
</evidence>
<dbReference type="AlphaFoldDB" id="A0AAJ0F863"/>
<dbReference type="Proteomes" id="UP001239445">
    <property type="component" value="Unassembled WGS sequence"/>
</dbReference>
<feature type="transmembrane region" description="Helical" evidence="10">
    <location>
        <begin position="139"/>
        <end position="158"/>
    </location>
</feature>
<evidence type="ECO:0000256" key="2">
    <source>
        <dbReference type="ARBA" id="ARBA00004651"/>
    </source>
</evidence>
<feature type="transmembrane region" description="Helical" evidence="10">
    <location>
        <begin position="277"/>
        <end position="307"/>
    </location>
</feature>
<feature type="region of interest" description="Disordered" evidence="9">
    <location>
        <begin position="1"/>
        <end position="132"/>
    </location>
</feature>
<evidence type="ECO:0000256" key="3">
    <source>
        <dbReference type="ARBA" id="ARBA00022475"/>
    </source>
</evidence>
<comment type="similarity">
    <text evidence="7">Belongs to the fluoride channel Fluc/FEX (TC 1.A.43) family.</text>
</comment>
<dbReference type="InterPro" id="IPR003691">
    <property type="entry name" value="FluC"/>
</dbReference>
<evidence type="ECO:0000256" key="6">
    <source>
        <dbReference type="ARBA" id="ARBA00023136"/>
    </source>
</evidence>
<sequence>MESRPGHYSAPDSYRNLDEATPPPLHDVDQELADLSPHTSSRLSRAASARDSRNVRRQSQVSYDVPDSYTNLDEVTSPSPLQNPDEQSIHRYVSLEQVRTRELEYTRDEERQRPAPQPPETQPEKGPDKTSVSRLATEIYTVSYLVLFSMLGTLARLGLQALTTYPGMPITFPSIWPNFAGSLIMGFLAEDRMLFRLVTPPSTPLPSPDRSDPEEDSEESRTAAAKKAHAALKKTIPLYIGMATGFCGSLTSFSSFMRDLFLALSNDLSPPSAPRNGGYSLASLLAVLITTISLSLSGLFIGAHLAVSLEPLVPSIPFRLARRILEPLSVILALLAWLAILFLTIFPPSDTSRGIATFPLLLAPPGCLLRFYLSLKLNGRMASFPLGTFVVNILGTAVLGMAFDLQHVPPLGGTVGCQVLQGVQDGFCGCLTTVSTWVAELAALRRRNAWVYGGVSVGVGLGVLVAIMGSVRWGRGEFAEVLCVHSF</sequence>
<dbReference type="PANTHER" id="PTHR28259:SF1">
    <property type="entry name" value="FLUORIDE EXPORT PROTEIN 1-RELATED"/>
    <property type="match status" value="1"/>
</dbReference>
<dbReference type="Pfam" id="PF02537">
    <property type="entry name" value="CRCB"/>
    <property type="match status" value="2"/>
</dbReference>
<keyword evidence="4 10" id="KW-0812">Transmembrane</keyword>
<feature type="compositionally biased region" description="Basic and acidic residues" evidence="9">
    <location>
        <begin position="98"/>
        <end position="113"/>
    </location>
</feature>
<protein>
    <submittedName>
        <fullName evidence="11">CrcB-like protein-domain-containing protein</fullName>
    </submittedName>
</protein>
<evidence type="ECO:0000313" key="12">
    <source>
        <dbReference type="Proteomes" id="UP001239445"/>
    </source>
</evidence>
<comment type="function">
    <text evidence="1">Fluoride channel required for the rapid expulsion of cytoplasmic fluoride.</text>
</comment>
<evidence type="ECO:0000256" key="10">
    <source>
        <dbReference type="SAM" id="Phobius"/>
    </source>
</evidence>
<reference evidence="11" key="1">
    <citation type="submission" date="2023-06" db="EMBL/GenBank/DDBJ databases">
        <title>Genome-scale phylogeny and comparative genomics of the fungal order Sordariales.</title>
        <authorList>
            <consortium name="Lawrence Berkeley National Laboratory"/>
            <person name="Hensen N."/>
            <person name="Bonometti L."/>
            <person name="Westerberg I."/>
            <person name="Brannstrom I.O."/>
            <person name="Guillou S."/>
            <person name="Cros-Aarteil S."/>
            <person name="Calhoun S."/>
            <person name="Haridas S."/>
            <person name="Kuo A."/>
            <person name="Mondo S."/>
            <person name="Pangilinan J."/>
            <person name="Riley R."/>
            <person name="Labutti K."/>
            <person name="Andreopoulos B."/>
            <person name="Lipzen A."/>
            <person name="Chen C."/>
            <person name="Yanf M."/>
            <person name="Daum C."/>
            <person name="Ng V."/>
            <person name="Clum A."/>
            <person name="Steindorff A."/>
            <person name="Ohm R."/>
            <person name="Martin F."/>
            <person name="Silar P."/>
            <person name="Natvig D."/>
            <person name="Lalanne C."/>
            <person name="Gautier V."/>
            <person name="Ament-Velasquez S.L."/>
            <person name="Kruys A."/>
            <person name="Hutchinson M.I."/>
            <person name="Powell A.J."/>
            <person name="Barry K."/>
            <person name="Miller A.N."/>
            <person name="Grigoriev I.V."/>
            <person name="Debuchy R."/>
            <person name="Gladieux P."/>
            <person name="Thoren M.H."/>
            <person name="Johannesson H."/>
        </authorList>
    </citation>
    <scope>NUCLEOTIDE SEQUENCE</scope>
    <source>
        <strain evidence="11">PSN4</strain>
    </source>
</reference>
<dbReference type="PANTHER" id="PTHR28259">
    <property type="entry name" value="FLUORIDE EXPORT PROTEIN 1-RELATED"/>
    <property type="match status" value="1"/>
</dbReference>
<feature type="transmembrane region" description="Helical" evidence="10">
    <location>
        <begin position="236"/>
        <end position="257"/>
    </location>
</feature>
<keyword evidence="6 10" id="KW-0472">Membrane</keyword>
<evidence type="ECO:0000256" key="7">
    <source>
        <dbReference type="ARBA" id="ARBA00035120"/>
    </source>
</evidence>
<feature type="transmembrane region" description="Helical" evidence="10">
    <location>
        <begin position="384"/>
        <end position="403"/>
    </location>
</feature>
<keyword evidence="3" id="KW-1003">Cell membrane</keyword>
<comment type="catalytic activity">
    <reaction evidence="8">
        <text>fluoride(in) = fluoride(out)</text>
        <dbReference type="Rhea" id="RHEA:76159"/>
        <dbReference type="ChEBI" id="CHEBI:17051"/>
    </reaction>
    <physiologicalReaction direction="left-to-right" evidence="8">
        <dbReference type="Rhea" id="RHEA:76160"/>
    </physiologicalReaction>
</comment>
<feature type="transmembrane region" description="Helical" evidence="10">
    <location>
        <begin position="449"/>
        <end position="468"/>
    </location>
</feature>
<dbReference type="GO" id="GO:0005886">
    <property type="term" value="C:plasma membrane"/>
    <property type="evidence" value="ECO:0007669"/>
    <property type="project" value="UniProtKB-SubCell"/>
</dbReference>
<keyword evidence="5 10" id="KW-1133">Transmembrane helix</keyword>
<organism evidence="11 12">
    <name type="scientific">Echria macrotheca</name>
    <dbReference type="NCBI Taxonomy" id="438768"/>
    <lineage>
        <taxon>Eukaryota</taxon>
        <taxon>Fungi</taxon>
        <taxon>Dikarya</taxon>
        <taxon>Ascomycota</taxon>
        <taxon>Pezizomycotina</taxon>
        <taxon>Sordariomycetes</taxon>
        <taxon>Sordariomycetidae</taxon>
        <taxon>Sordariales</taxon>
        <taxon>Schizotheciaceae</taxon>
        <taxon>Echria</taxon>
    </lineage>
</organism>
<evidence type="ECO:0000256" key="9">
    <source>
        <dbReference type="SAM" id="MobiDB-lite"/>
    </source>
</evidence>
<feature type="compositionally biased region" description="Polar residues" evidence="9">
    <location>
        <begin position="58"/>
        <end position="86"/>
    </location>
</feature>
<proteinExistence type="inferred from homology"/>
<comment type="caution">
    <text evidence="11">The sequence shown here is derived from an EMBL/GenBank/DDBJ whole genome shotgun (WGS) entry which is preliminary data.</text>
</comment>
<feature type="transmembrane region" description="Helical" evidence="10">
    <location>
        <begin position="328"/>
        <end position="346"/>
    </location>
</feature>
<gene>
    <name evidence="11" type="ORF">QBC47DRAFT_391067</name>
</gene>
<comment type="subcellular location">
    <subcellularLocation>
        <location evidence="2">Cell membrane</location>
        <topology evidence="2">Multi-pass membrane protein</topology>
    </subcellularLocation>
</comment>
<feature type="transmembrane region" description="Helical" evidence="10">
    <location>
        <begin position="170"/>
        <end position="189"/>
    </location>
</feature>
<evidence type="ECO:0000256" key="8">
    <source>
        <dbReference type="ARBA" id="ARBA00035585"/>
    </source>
</evidence>